<feature type="region of interest" description="Disordered" evidence="1">
    <location>
        <begin position="45"/>
        <end position="76"/>
    </location>
</feature>
<sequence length="76" mass="8460">MVGALRWGLPKDHPGSQTPWLPTLITGLETFTAYFSERFISEPLEKAPIPSRSSPSRRSSTASGRRRTRGSSASWR</sequence>
<dbReference type="Proteomes" id="UP000502706">
    <property type="component" value="Chromosome"/>
</dbReference>
<dbReference type="RefSeq" id="WP_166398068.1">
    <property type="nucleotide sequence ID" value="NZ_CP045121.1"/>
</dbReference>
<proteinExistence type="predicted"/>
<evidence type="ECO:0000256" key="1">
    <source>
        <dbReference type="SAM" id="MobiDB-lite"/>
    </source>
</evidence>
<protein>
    <submittedName>
        <fullName evidence="2">Uncharacterized protein</fullName>
    </submittedName>
</protein>
<dbReference type="EMBL" id="CP045121">
    <property type="protein sequence ID" value="QIN80398.1"/>
    <property type="molecule type" value="Genomic_DNA"/>
</dbReference>
<dbReference type="AlphaFoldDB" id="A0A6G8Q1S1"/>
<keyword evidence="3" id="KW-1185">Reference proteome</keyword>
<dbReference type="KEGG" id="rmar:GBA65_19870"/>
<evidence type="ECO:0000313" key="3">
    <source>
        <dbReference type="Proteomes" id="UP000502706"/>
    </source>
</evidence>
<evidence type="ECO:0000313" key="2">
    <source>
        <dbReference type="EMBL" id="QIN80398.1"/>
    </source>
</evidence>
<feature type="compositionally biased region" description="Low complexity" evidence="1">
    <location>
        <begin position="50"/>
        <end position="63"/>
    </location>
</feature>
<accession>A0A6G8Q1S1</accession>
<reference evidence="2 3" key="1">
    <citation type="submission" date="2019-10" db="EMBL/GenBank/DDBJ databases">
        <title>Rubrobacter sp nov SCSIO 52915 isolated from a deep-sea sediment in the South China Sea.</title>
        <authorList>
            <person name="Chen R.W."/>
        </authorList>
    </citation>
    <scope>NUCLEOTIDE SEQUENCE [LARGE SCALE GENOMIC DNA]</scope>
    <source>
        <strain evidence="2 3">SCSIO 52915</strain>
    </source>
</reference>
<name>A0A6G8Q1S1_9ACTN</name>
<gene>
    <name evidence="2" type="ORF">GBA65_19870</name>
</gene>
<organism evidence="2 3">
    <name type="scientific">Rubrobacter marinus</name>
    <dbReference type="NCBI Taxonomy" id="2653852"/>
    <lineage>
        <taxon>Bacteria</taxon>
        <taxon>Bacillati</taxon>
        <taxon>Actinomycetota</taxon>
        <taxon>Rubrobacteria</taxon>
        <taxon>Rubrobacterales</taxon>
        <taxon>Rubrobacteraceae</taxon>
        <taxon>Rubrobacter</taxon>
    </lineage>
</organism>